<evidence type="ECO:0000313" key="3">
    <source>
        <dbReference type="EMBL" id="RRO12099.1"/>
    </source>
</evidence>
<dbReference type="InterPro" id="IPR012337">
    <property type="entry name" value="RNaseH-like_sf"/>
</dbReference>
<keyword evidence="4" id="KW-1185">Reference proteome</keyword>
<evidence type="ECO:0000259" key="2">
    <source>
        <dbReference type="PROSITE" id="PS50994"/>
    </source>
</evidence>
<dbReference type="InterPro" id="IPR002514">
    <property type="entry name" value="Transposase_8"/>
</dbReference>
<dbReference type="Pfam" id="PF13333">
    <property type="entry name" value="rve_2"/>
    <property type="match status" value="1"/>
</dbReference>
<dbReference type="RefSeq" id="WP_103972283.1">
    <property type="nucleotide sequence ID" value="NZ_QHJW02000002.1"/>
</dbReference>
<dbReference type="InterPro" id="IPR048020">
    <property type="entry name" value="Transpos_IS3"/>
</dbReference>
<proteinExistence type="inferred from homology"/>
<dbReference type="InterPro" id="IPR009057">
    <property type="entry name" value="Homeodomain-like_sf"/>
</dbReference>
<dbReference type="SUPFAM" id="SSF53098">
    <property type="entry name" value="Ribonuclease H-like"/>
    <property type="match status" value="1"/>
</dbReference>
<dbReference type="Proteomes" id="UP000256817">
    <property type="component" value="Unassembled WGS sequence"/>
</dbReference>
<evidence type="ECO:0000256" key="1">
    <source>
        <dbReference type="ARBA" id="ARBA00009964"/>
    </source>
</evidence>
<dbReference type="Gene3D" id="1.10.10.60">
    <property type="entry name" value="Homeodomain-like"/>
    <property type="match status" value="1"/>
</dbReference>
<gene>
    <name evidence="3" type="ORF">DMB85_001420</name>
</gene>
<dbReference type="Pfam" id="PF01527">
    <property type="entry name" value="HTH_Tnp_1"/>
    <property type="match status" value="1"/>
</dbReference>
<comment type="similarity">
    <text evidence="1">Belongs to the transposase 8 family.</text>
</comment>
<dbReference type="InterPro" id="IPR001584">
    <property type="entry name" value="Integrase_cat-core"/>
</dbReference>
<dbReference type="Gene3D" id="3.30.420.10">
    <property type="entry name" value="Ribonuclease H-like superfamily/Ribonuclease H"/>
    <property type="match status" value="1"/>
</dbReference>
<name>A0A426JGA2_9GAMM</name>
<dbReference type="InterPro" id="IPR050900">
    <property type="entry name" value="Transposase_IS3/IS150/IS904"/>
</dbReference>
<dbReference type="Pfam" id="PF13276">
    <property type="entry name" value="HTH_21"/>
    <property type="match status" value="1"/>
</dbReference>
<dbReference type="Pfam" id="PF00665">
    <property type="entry name" value="rve"/>
    <property type="match status" value="1"/>
</dbReference>
<accession>A0A426JGA2</accession>
<dbReference type="InterPro" id="IPR025948">
    <property type="entry name" value="HTH-like_dom"/>
</dbReference>
<dbReference type="InterPro" id="IPR036397">
    <property type="entry name" value="RNaseH_sf"/>
</dbReference>
<dbReference type="PANTHER" id="PTHR46889">
    <property type="entry name" value="TRANSPOSASE INSF FOR INSERTION SEQUENCE IS3B-RELATED"/>
    <property type="match status" value="1"/>
</dbReference>
<dbReference type="EMBL" id="QHJW02000002">
    <property type="protein sequence ID" value="RRO12099.1"/>
    <property type="molecule type" value="Genomic_DNA"/>
</dbReference>
<evidence type="ECO:0000313" key="4">
    <source>
        <dbReference type="Proteomes" id="UP000256817"/>
    </source>
</evidence>
<feature type="domain" description="Integrase catalytic" evidence="2">
    <location>
        <begin position="219"/>
        <end position="382"/>
    </location>
</feature>
<reference evidence="3" key="1">
    <citation type="submission" date="2018-11" db="EMBL/GenBank/DDBJ databases">
        <title>Draft genome sequences of proposed Pectobacterium aquaticum sp. nov. isolated in France from fresh water.</title>
        <authorList>
            <person name="Pedron J."/>
            <person name="Barny M.A."/>
        </authorList>
    </citation>
    <scope>NUCLEOTIDE SEQUENCE [LARGE SCALE GENOMIC DNA]</scope>
    <source>
        <strain evidence="3">A35-S23-M15</strain>
    </source>
</reference>
<comment type="caution">
    <text evidence="3">The sequence shown here is derived from an EMBL/GenBank/DDBJ whole genome shotgun (WGS) entry which is preliminary data.</text>
</comment>
<organism evidence="3 4">
    <name type="scientific">Pectobacterium aquaticum</name>
    <dbReference type="NCBI Taxonomy" id="2204145"/>
    <lineage>
        <taxon>Bacteria</taxon>
        <taxon>Pseudomonadati</taxon>
        <taxon>Pseudomonadota</taxon>
        <taxon>Gammaproteobacteria</taxon>
        <taxon>Enterobacterales</taxon>
        <taxon>Pectobacteriaceae</taxon>
        <taxon>Pectobacterium</taxon>
    </lineage>
</organism>
<protein>
    <submittedName>
        <fullName evidence="3">IS3 family transposase</fullName>
    </submittedName>
</protein>
<sequence>MTGRNRRNFSPEFRLEAAQLVLDQHYTVAAATTAMNVGKSTMDKWVRQLKEERAGKSPKASPMTPEQLRIRELEKRLQRVEMENDIFKKGYRALDVRLPEQFSLVEKLRTRFPVAFICNVFGIHRSSYRYWLSRPQKPDAKHIVILSLVREVHHASNGSAGARSIADMVSAKGVPLSRWRASKIMKELNIVSCQQPEHRYRKATKEHVDIPNHLDRQFAVTEPNQAWCGDVTCIWTGKRWAYLAVVLDLFSRKPIGWAMSFSPDSGLTGKALTMAWEARGKPADVMYHSDQGSHYTSREFRRLLWRYRIKQSMSRRGNCWDNSPMERFFRSLKSEWVPNCGYANFSEANRSITNYIIGYYSQLRPHQYNGGLTPNESERLFWKNSKTVASFC</sequence>
<dbReference type="PROSITE" id="PS50994">
    <property type="entry name" value="INTEGRASE"/>
    <property type="match status" value="1"/>
</dbReference>
<dbReference type="SUPFAM" id="SSF46689">
    <property type="entry name" value="Homeodomain-like"/>
    <property type="match status" value="1"/>
</dbReference>
<dbReference type="PANTHER" id="PTHR46889:SF4">
    <property type="entry name" value="TRANSPOSASE INSO FOR INSERTION SEQUENCE ELEMENT IS911B-RELATED"/>
    <property type="match status" value="1"/>
</dbReference>
<dbReference type="NCBIfam" id="NF033516">
    <property type="entry name" value="transpos_IS3"/>
    <property type="match status" value="1"/>
</dbReference>